<evidence type="ECO:0000256" key="3">
    <source>
        <dbReference type="ARBA" id="ARBA00022692"/>
    </source>
</evidence>
<evidence type="ECO:0000256" key="2">
    <source>
        <dbReference type="ARBA" id="ARBA00009399"/>
    </source>
</evidence>
<reference evidence="8 9" key="1">
    <citation type="journal article" date="2016" name="Nat. Commun.">
        <title>Thousands of microbial genomes shed light on interconnected biogeochemical processes in an aquifer system.</title>
        <authorList>
            <person name="Anantharaman K."/>
            <person name="Brown C.T."/>
            <person name="Hug L.A."/>
            <person name="Sharon I."/>
            <person name="Castelle C.J."/>
            <person name="Probst A.J."/>
            <person name="Thomas B.C."/>
            <person name="Singh A."/>
            <person name="Wilkins M.J."/>
            <person name="Karaoz U."/>
            <person name="Brodie E.L."/>
            <person name="Williams K.H."/>
            <person name="Hubbard S.S."/>
            <person name="Banfield J.F."/>
        </authorList>
    </citation>
    <scope>NUCLEOTIDE SEQUENCE [LARGE SCALE GENOMIC DNA]</scope>
</reference>
<comment type="caution">
    <text evidence="8">The sequence shown here is derived from an EMBL/GenBank/DDBJ whole genome shotgun (WGS) entry which is preliminary data.</text>
</comment>
<dbReference type="PANTHER" id="PTHR38459:SF1">
    <property type="entry name" value="PROPHAGE BACTOPRENOL-LINKED GLUCOSE TRANSLOCASE HOMOLOG"/>
    <property type="match status" value="1"/>
</dbReference>
<dbReference type="STRING" id="1802559.A2372_01540"/>
<evidence type="ECO:0000256" key="6">
    <source>
        <dbReference type="SAM" id="Phobius"/>
    </source>
</evidence>
<gene>
    <name evidence="8" type="ORF">A2372_01540</name>
</gene>
<keyword evidence="4 6" id="KW-1133">Transmembrane helix</keyword>
<comment type="subcellular location">
    <subcellularLocation>
        <location evidence="1">Membrane</location>
        <topology evidence="1">Multi-pass membrane protein</topology>
    </subcellularLocation>
</comment>
<evidence type="ECO:0000313" key="9">
    <source>
        <dbReference type="Proteomes" id="UP000176422"/>
    </source>
</evidence>
<keyword evidence="5 6" id="KW-0472">Membrane</keyword>
<sequence>MNKKDMFFGISAGLLIGLLALPVLRTAKPALHAQYWWAIVPLFLIATPLGLYIAYLIGRKISVVWQIGKFGVIGVLNTLVDWGVLAVLFAVGPCWFGVGTEQALVAMGAATITVYTIYKAISFIIANINSYYWNKSWTFARSLAQKTKAEFLQFFAVSLVGFLLNVGIASYVFKAIDPVTNMNVDQWGLVGAAIGSIVGLAWNFLGYKFIVFKETIVA</sequence>
<organism evidence="8 9">
    <name type="scientific">Candidatus Wolfebacteria bacterium RIFOXYB1_FULL_54_12</name>
    <dbReference type="NCBI Taxonomy" id="1802559"/>
    <lineage>
        <taxon>Bacteria</taxon>
        <taxon>Candidatus Wolfeibacteriota</taxon>
    </lineage>
</organism>
<dbReference type="PANTHER" id="PTHR38459">
    <property type="entry name" value="PROPHAGE BACTOPRENOL-LINKED GLUCOSE TRANSLOCASE HOMOLOG"/>
    <property type="match status" value="1"/>
</dbReference>
<feature type="transmembrane region" description="Helical" evidence="6">
    <location>
        <begin position="70"/>
        <end position="91"/>
    </location>
</feature>
<accession>A0A1F8DWZ9</accession>
<evidence type="ECO:0000256" key="1">
    <source>
        <dbReference type="ARBA" id="ARBA00004141"/>
    </source>
</evidence>
<dbReference type="EMBL" id="MGIT01000001">
    <property type="protein sequence ID" value="OGM93081.1"/>
    <property type="molecule type" value="Genomic_DNA"/>
</dbReference>
<name>A0A1F8DWZ9_9BACT</name>
<keyword evidence="3 6" id="KW-0812">Transmembrane</keyword>
<dbReference type="InterPro" id="IPR051401">
    <property type="entry name" value="GtrA_CellWall_Glycosyl"/>
</dbReference>
<protein>
    <recommendedName>
        <fullName evidence="7">GtrA/DPMS transmembrane domain-containing protein</fullName>
    </recommendedName>
</protein>
<evidence type="ECO:0000256" key="5">
    <source>
        <dbReference type="ARBA" id="ARBA00023136"/>
    </source>
</evidence>
<evidence type="ECO:0000259" key="7">
    <source>
        <dbReference type="Pfam" id="PF04138"/>
    </source>
</evidence>
<dbReference type="AlphaFoldDB" id="A0A1F8DWZ9"/>
<dbReference type="GO" id="GO:0005886">
    <property type="term" value="C:plasma membrane"/>
    <property type="evidence" value="ECO:0007669"/>
    <property type="project" value="TreeGrafter"/>
</dbReference>
<feature type="transmembrane region" description="Helical" evidence="6">
    <location>
        <begin position="151"/>
        <end position="174"/>
    </location>
</feature>
<evidence type="ECO:0000256" key="4">
    <source>
        <dbReference type="ARBA" id="ARBA00022989"/>
    </source>
</evidence>
<comment type="similarity">
    <text evidence="2">Belongs to the GtrA family.</text>
</comment>
<proteinExistence type="inferred from homology"/>
<feature type="transmembrane region" description="Helical" evidence="6">
    <location>
        <begin position="103"/>
        <end position="130"/>
    </location>
</feature>
<dbReference type="Pfam" id="PF04138">
    <property type="entry name" value="GtrA_DPMS_TM"/>
    <property type="match status" value="1"/>
</dbReference>
<dbReference type="Proteomes" id="UP000176422">
    <property type="component" value="Unassembled WGS sequence"/>
</dbReference>
<dbReference type="InterPro" id="IPR007267">
    <property type="entry name" value="GtrA_DPMS_TM"/>
</dbReference>
<feature type="transmembrane region" description="Helical" evidence="6">
    <location>
        <begin position="35"/>
        <end position="58"/>
    </location>
</feature>
<feature type="domain" description="GtrA/DPMS transmembrane" evidence="7">
    <location>
        <begin position="69"/>
        <end position="212"/>
    </location>
</feature>
<dbReference type="GO" id="GO:0000271">
    <property type="term" value="P:polysaccharide biosynthetic process"/>
    <property type="evidence" value="ECO:0007669"/>
    <property type="project" value="InterPro"/>
</dbReference>
<evidence type="ECO:0000313" key="8">
    <source>
        <dbReference type="EMBL" id="OGM93081.1"/>
    </source>
</evidence>
<feature type="transmembrane region" description="Helical" evidence="6">
    <location>
        <begin position="186"/>
        <end position="205"/>
    </location>
</feature>